<proteinExistence type="predicted"/>
<dbReference type="InterPro" id="IPR056789">
    <property type="entry name" value="LRR_R13L1-DRL21"/>
</dbReference>
<feature type="domain" description="Disease resistance R13L4/SHOC-2-like LRR" evidence="2">
    <location>
        <begin position="104"/>
        <end position="209"/>
    </location>
</feature>
<organism evidence="4 5">
    <name type="scientific">Protea cynaroides</name>
    <dbReference type="NCBI Taxonomy" id="273540"/>
    <lineage>
        <taxon>Eukaryota</taxon>
        <taxon>Viridiplantae</taxon>
        <taxon>Streptophyta</taxon>
        <taxon>Embryophyta</taxon>
        <taxon>Tracheophyta</taxon>
        <taxon>Spermatophyta</taxon>
        <taxon>Magnoliopsida</taxon>
        <taxon>Proteales</taxon>
        <taxon>Proteaceae</taxon>
        <taxon>Protea</taxon>
    </lineage>
</organism>
<sequence>MAENLIRYDRMMKIPKVDIGISYLDEMKNKSIISESEDSCQISDAFHELAKFVSGKECVTINDGDDKTNSHVTSSLRHLSFYCQDNMSKGFVLQGTCEDLDRCDNLATCKGLRTLLLQTARSSRISEISFKKITNFKRLRVLDISFTSITEVSEFIGCLVLLQYLNLSKSGIRKLPKTIQKLGRLLILKLNDCRNLKNLPCLEGLCSLQLLLLNKNHYLDSMPPGIGQLTSLETFSCPFVVGKGNEDKIGVLKEMNNLRGSLCISKLENVLNFREASEAALGDKEFLHQLKLKWSVDSFGECKNFQEVLGGLIPHKNLKILKISGYDDQYFPDWVTRETFENLEKVSLSECKKCELLPPLWRLPLLKSLSIIAMEIRQFNNKFFFEIGSGSGFSSLEILQVKEMPNLTCWIIEQGDNIECHPFPKLKELTFVDCPNLRNLEVLQRIESLRLLKIKNCPLNEWMEQQLGWHRGMLDDASMIQNYHRNVEESQEP</sequence>
<comment type="caution">
    <text evidence="4">The sequence shown here is derived from an EMBL/GenBank/DDBJ whole genome shotgun (WGS) entry which is preliminary data.</text>
</comment>
<dbReference type="OrthoDB" id="773208at2759"/>
<keyword evidence="5" id="KW-1185">Reference proteome</keyword>
<dbReference type="PANTHER" id="PTHR47186:SF3">
    <property type="entry name" value="OS09G0267800 PROTEIN"/>
    <property type="match status" value="1"/>
</dbReference>
<keyword evidence="1" id="KW-0677">Repeat</keyword>
<dbReference type="AlphaFoldDB" id="A0A9Q0JTN6"/>
<protein>
    <submittedName>
        <fullName evidence="4">Uncharacterized protein</fullName>
    </submittedName>
</protein>
<dbReference type="InterPro" id="IPR055414">
    <property type="entry name" value="LRR_R13L4/SHOC2-like"/>
</dbReference>
<evidence type="ECO:0000259" key="2">
    <source>
        <dbReference type="Pfam" id="PF23598"/>
    </source>
</evidence>
<dbReference type="Gene3D" id="3.80.10.10">
    <property type="entry name" value="Ribonuclease Inhibitor"/>
    <property type="match status" value="1"/>
</dbReference>
<accession>A0A9Q0JTN6</accession>
<reference evidence="4" key="1">
    <citation type="journal article" date="2023" name="Plant J.">
        <title>The genome of the king protea, Protea cynaroides.</title>
        <authorList>
            <person name="Chang J."/>
            <person name="Duong T.A."/>
            <person name="Schoeman C."/>
            <person name="Ma X."/>
            <person name="Roodt D."/>
            <person name="Barker N."/>
            <person name="Li Z."/>
            <person name="Van de Peer Y."/>
            <person name="Mizrachi E."/>
        </authorList>
    </citation>
    <scope>NUCLEOTIDE SEQUENCE</scope>
    <source>
        <tissue evidence="4">Young leaves</tissue>
    </source>
</reference>
<dbReference type="InterPro" id="IPR032675">
    <property type="entry name" value="LRR_dom_sf"/>
</dbReference>
<dbReference type="Pfam" id="PF23598">
    <property type="entry name" value="LRR_14"/>
    <property type="match status" value="1"/>
</dbReference>
<name>A0A9Q0JTN6_9MAGN</name>
<evidence type="ECO:0000256" key="1">
    <source>
        <dbReference type="ARBA" id="ARBA00022737"/>
    </source>
</evidence>
<dbReference type="Pfam" id="PF25019">
    <property type="entry name" value="LRR_R13L1-DRL21"/>
    <property type="match status" value="1"/>
</dbReference>
<dbReference type="EMBL" id="JAMYWD010000290">
    <property type="protein sequence ID" value="KAJ4949818.1"/>
    <property type="molecule type" value="Genomic_DNA"/>
</dbReference>
<evidence type="ECO:0000313" key="4">
    <source>
        <dbReference type="EMBL" id="KAJ4949818.1"/>
    </source>
</evidence>
<dbReference type="SUPFAM" id="SSF52058">
    <property type="entry name" value="L domain-like"/>
    <property type="match status" value="1"/>
</dbReference>
<feature type="domain" description="R13L1/DRL21-like LRR repeat region" evidence="3">
    <location>
        <begin position="249"/>
        <end position="374"/>
    </location>
</feature>
<gene>
    <name evidence="4" type="ORF">NE237_033319</name>
</gene>
<dbReference type="PANTHER" id="PTHR47186">
    <property type="entry name" value="LEUCINE-RICH REPEAT-CONTAINING PROTEIN 57"/>
    <property type="match status" value="1"/>
</dbReference>
<evidence type="ECO:0000259" key="3">
    <source>
        <dbReference type="Pfam" id="PF25019"/>
    </source>
</evidence>
<dbReference type="Proteomes" id="UP001141806">
    <property type="component" value="Unassembled WGS sequence"/>
</dbReference>
<evidence type="ECO:0000313" key="5">
    <source>
        <dbReference type="Proteomes" id="UP001141806"/>
    </source>
</evidence>